<proteinExistence type="predicted"/>
<organism evidence="3 4">
    <name type="scientific">Ophiocordyceps australis</name>
    <dbReference type="NCBI Taxonomy" id="1399860"/>
    <lineage>
        <taxon>Eukaryota</taxon>
        <taxon>Fungi</taxon>
        <taxon>Dikarya</taxon>
        <taxon>Ascomycota</taxon>
        <taxon>Pezizomycotina</taxon>
        <taxon>Sordariomycetes</taxon>
        <taxon>Hypocreomycetidae</taxon>
        <taxon>Hypocreales</taxon>
        <taxon>Ophiocordycipitaceae</taxon>
        <taxon>Ophiocordyceps</taxon>
    </lineage>
</organism>
<gene>
    <name evidence="3" type="ORF">CDD82_3809</name>
</gene>
<evidence type="ECO:0000256" key="2">
    <source>
        <dbReference type="SAM" id="MobiDB-lite"/>
    </source>
</evidence>
<keyword evidence="4" id="KW-1185">Reference proteome</keyword>
<feature type="region of interest" description="Disordered" evidence="2">
    <location>
        <begin position="311"/>
        <end position="419"/>
    </location>
</feature>
<feature type="compositionally biased region" description="Polar residues" evidence="2">
    <location>
        <begin position="396"/>
        <end position="412"/>
    </location>
</feature>
<dbReference type="EMBL" id="NJEU01000003">
    <property type="protein sequence ID" value="PHH83735.1"/>
    <property type="molecule type" value="Genomic_DNA"/>
</dbReference>
<keyword evidence="1" id="KW-0175">Coiled coil</keyword>
<dbReference type="AlphaFoldDB" id="A0A2C5ZNZ0"/>
<evidence type="ECO:0000313" key="4">
    <source>
        <dbReference type="Proteomes" id="UP000224854"/>
    </source>
</evidence>
<dbReference type="Proteomes" id="UP000224854">
    <property type="component" value="Unassembled WGS sequence"/>
</dbReference>
<accession>A0A2C5ZNZ0</accession>
<sequence>MLASRSRPVIPVQGPDCASLCPSHVVKPNGLHEYPDSSPPTEAALAWPRLVSLGISSPTTPVKNPDPLRHSYASPGLQSNDDDQDNDGDDYDDRSFQSPECLTSPALRLTGDRDTSATSYTHSHHDRAVSWNRLRGGSNVASRAAAADSWFSRTRISPAASAAPASHIGRRKSTPSSPRFSFLASSMSALKGLASPTPPAPPGDGLANLDVEAALVPAGAPVQGEEAYKTLHSNALGLLRRFQAAHRQQSSTLHELESERATFEDEKLELETRTQHLKMQLEEMARKAAETESIMQALMEELTREKKLRLDEQQHAHHSSALRSNRSTMSEDLAVDEAQRRRRSAATSKSDMGSDTDEESIEGASVFSRSRSPTFTATTSDVGTLDSMPPLPIIPSTMSSTKPSIVMSNSSLHPPARHSQPQMSAFQKLLKGISGDGQRQDTGIQSCRNCQGQDASVAWDTVSLLRDENRGLKRRVGDLESVVDEALDVVNGIGM</sequence>
<feature type="coiled-coil region" evidence="1">
    <location>
        <begin position="239"/>
        <end position="301"/>
    </location>
</feature>
<evidence type="ECO:0000313" key="3">
    <source>
        <dbReference type="EMBL" id="PHH83735.1"/>
    </source>
</evidence>
<feature type="compositionally biased region" description="Polar residues" evidence="2">
    <location>
        <begin position="321"/>
        <end position="330"/>
    </location>
</feature>
<evidence type="ECO:0000256" key="1">
    <source>
        <dbReference type="SAM" id="Coils"/>
    </source>
</evidence>
<feature type="compositionally biased region" description="Polar residues" evidence="2">
    <location>
        <begin position="367"/>
        <end position="382"/>
    </location>
</feature>
<name>A0A2C5ZNZ0_9HYPO</name>
<feature type="compositionally biased region" description="Acidic residues" evidence="2">
    <location>
        <begin position="80"/>
        <end position="92"/>
    </location>
</feature>
<protein>
    <submittedName>
        <fullName evidence="3">Uncharacterized protein</fullName>
    </submittedName>
</protein>
<feature type="region of interest" description="Disordered" evidence="2">
    <location>
        <begin position="54"/>
        <end position="125"/>
    </location>
</feature>
<comment type="caution">
    <text evidence="3">The sequence shown here is derived from an EMBL/GenBank/DDBJ whole genome shotgun (WGS) entry which is preliminary data.</text>
</comment>
<dbReference type="OrthoDB" id="5377009at2759"/>
<reference evidence="3 4" key="1">
    <citation type="submission" date="2017-06" db="EMBL/GenBank/DDBJ databases">
        <title>Ant-infecting Ophiocordyceps genomes reveal a high diversity of potential behavioral manipulation genes and a possible major role for enterotoxins.</title>
        <authorList>
            <person name="De Bekker C."/>
            <person name="Evans H.C."/>
            <person name="Brachmann A."/>
            <person name="Hughes D.P."/>
        </authorList>
    </citation>
    <scope>NUCLEOTIDE SEQUENCE [LARGE SCALE GENOMIC DNA]</scope>
    <source>
        <strain evidence="3 4">1348a</strain>
    </source>
</reference>